<evidence type="ECO:0000313" key="2">
    <source>
        <dbReference type="EMBL" id="EDK25394.1"/>
    </source>
</evidence>
<feature type="compositionally biased region" description="Basic residues" evidence="1">
    <location>
        <begin position="1"/>
        <end position="12"/>
    </location>
</feature>
<proteinExistence type="predicted"/>
<dbReference type="Proteomes" id="UP000003577">
    <property type="component" value="Unassembled WGS sequence"/>
</dbReference>
<dbReference type="EMBL" id="AAVP02000001">
    <property type="protein sequence ID" value="EDK25394.1"/>
    <property type="molecule type" value="Genomic_DNA"/>
</dbReference>
<gene>
    <name evidence="2" type="ORF">RUMTOR_00288</name>
</gene>
<evidence type="ECO:0000256" key="1">
    <source>
        <dbReference type="SAM" id="MobiDB-lite"/>
    </source>
</evidence>
<name>A5KJ91_9FIRM</name>
<evidence type="ECO:0000313" key="3">
    <source>
        <dbReference type="Proteomes" id="UP000003577"/>
    </source>
</evidence>
<feature type="region of interest" description="Disordered" evidence="1">
    <location>
        <begin position="1"/>
        <end position="21"/>
    </location>
</feature>
<reference evidence="2 3" key="2">
    <citation type="submission" date="2007-04" db="EMBL/GenBank/DDBJ databases">
        <title>Draft genome sequence of Ruminococcus torques (ATCC 27756).</title>
        <authorList>
            <person name="Sudarsanam P."/>
            <person name="Ley R."/>
            <person name="Guruge J."/>
            <person name="Turnbaugh P.J."/>
            <person name="Mahowald M."/>
            <person name="Liep D."/>
            <person name="Gordon J."/>
        </authorList>
    </citation>
    <scope>NUCLEOTIDE SEQUENCE [LARGE SCALE GENOMIC DNA]</scope>
    <source>
        <strain evidence="2 3">ATCC 27756</strain>
    </source>
</reference>
<dbReference type="HOGENOM" id="CLU_3367071_0_0_9"/>
<reference evidence="2 3" key="1">
    <citation type="submission" date="2007-03" db="EMBL/GenBank/DDBJ databases">
        <authorList>
            <person name="Fulton L."/>
            <person name="Clifton S."/>
            <person name="Fulton B."/>
            <person name="Xu J."/>
            <person name="Minx P."/>
            <person name="Pepin K.H."/>
            <person name="Johnson M."/>
            <person name="Thiruvilangam P."/>
            <person name="Bhonagiri V."/>
            <person name="Nash W.E."/>
            <person name="Mardis E.R."/>
            <person name="Wilson R.K."/>
        </authorList>
    </citation>
    <scope>NUCLEOTIDE SEQUENCE [LARGE SCALE GENOMIC DNA]</scope>
    <source>
        <strain evidence="2 3">ATCC 27756</strain>
    </source>
</reference>
<dbReference type="PaxDb" id="411460-RUMTOR_00288"/>
<dbReference type="AlphaFoldDB" id="A5KJ91"/>
<comment type="caution">
    <text evidence="2">The sequence shown here is derived from an EMBL/GenBank/DDBJ whole genome shotgun (WGS) entry which is preliminary data.</text>
</comment>
<protein>
    <submittedName>
        <fullName evidence="2">Uncharacterized protein</fullName>
    </submittedName>
</protein>
<accession>A5KJ91</accession>
<sequence>MISKLKDKKQRHNYTDIAKNDSRICNKGERRNYEI</sequence>
<organism evidence="2 3">
    <name type="scientific">[Ruminococcus] torques ATCC 27756</name>
    <dbReference type="NCBI Taxonomy" id="411460"/>
    <lineage>
        <taxon>Bacteria</taxon>
        <taxon>Bacillati</taxon>
        <taxon>Bacillota</taxon>
        <taxon>Clostridia</taxon>
        <taxon>Lachnospirales</taxon>
        <taxon>Lachnospiraceae</taxon>
        <taxon>Mediterraneibacter</taxon>
    </lineage>
</organism>